<dbReference type="AlphaFoldDB" id="W9XBY7"/>
<organism evidence="3 4">
    <name type="scientific">Capronia epimyces CBS 606.96</name>
    <dbReference type="NCBI Taxonomy" id="1182542"/>
    <lineage>
        <taxon>Eukaryota</taxon>
        <taxon>Fungi</taxon>
        <taxon>Dikarya</taxon>
        <taxon>Ascomycota</taxon>
        <taxon>Pezizomycotina</taxon>
        <taxon>Eurotiomycetes</taxon>
        <taxon>Chaetothyriomycetidae</taxon>
        <taxon>Chaetothyriales</taxon>
        <taxon>Herpotrichiellaceae</taxon>
        <taxon>Capronia</taxon>
    </lineage>
</organism>
<gene>
    <name evidence="3" type="ORF">A1O3_09151</name>
</gene>
<sequence>MLFPWQQDVQSCPSSQNYYRCSSVPYAGCCAHDPCGSGVCTDIASGLEPGSCGSRETVTVTQTILHGAATSTVNSTTGAFSSTRGEPSTATGISSSEGSAPVTGLPVSAEGIIPLTSAVVPITAPTVISDISSISAATTKTLNLVAATPSSTSTTSPCPKPGSSHPKSTTGTIAGSVIGIMAGLALLIVLLSWCFRRKSKVKLTFKRKPMEAEQEQDREDVESKPSTNVNPPDPPEHSQPLPTPISFDFGLPRIPANSTASMPKQWI</sequence>
<evidence type="ECO:0000313" key="3">
    <source>
        <dbReference type="EMBL" id="EXJ77992.1"/>
    </source>
</evidence>
<feature type="region of interest" description="Disordered" evidence="1">
    <location>
        <begin position="75"/>
        <end position="101"/>
    </location>
</feature>
<keyword evidence="2" id="KW-0812">Transmembrane</keyword>
<comment type="caution">
    <text evidence="3">The sequence shown here is derived from an EMBL/GenBank/DDBJ whole genome shotgun (WGS) entry which is preliminary data.</text>
</comment>
<accession>W9XBY7</accession>
<evidence type="ECO:0000256" key="1">
    <source>
        <dbReference type="SAM" id="MobiDB-lite"/>
    </source>
</evidence>
<feature type="compositionally biased region" description="Polar residues" evidence="1">
    <location>
        <begin position="256"/>
        <end position="267"/>
    </location>
</feature>
<dbReference type="RefSeq" id="XP_007737437.1">
    <property type="nucleotide sequence ID" value="XM_007739247.1"/>
</dbReference>
<keyword evidence="2" id="KW-0472">Membrane</keyword>
<dbReference type="Proteomes" id="UP000019478">
    <property type="component" value="Unassembled WGS sequence"/>
</dbReference>
<keyword evidence="4" id="KW-1185">Reference proteome</keyword>
<protein>
    <submittedName>
        <fullName evidence="3">Uncharacterized protein</fullName>
    </submittedName>
</protein>
<keyword evidence="2" id="KW-1133">Transmembrane helix</keyword>
<dbReference type="eggNOG" id="ENOG502SBXC">
    <property type="taxonomic scope" value="Eukaryota"/>
</dbReference>
<feature type="region of interest" description="Disordered" evidence="1">
    <location>
        <begin position="148"/>
        <end position="169"/>
    </location>
</feature>
<dbReference type="HOGENOM" id="CLU_063707_0_0_1"/>
<dbReference type="EMBL" id="AMGY01000009">
    <property type="protein sequence ID" value="EXJ77992.1"/>
    <property type="molecule type" value="Genomic_DNA"/>
</dbReference>
<dbReference type="CDD" id="cd12087">
    <property type="entry name" value="TM_EGFR-like"/>
    <property type="match status" value="1"/>
</dbReference>
<evidence type="ECO:0000313" key="4">
    <source>
        <dbReference type="Proteomes" id="UP000019478"/>
    </source>
</evidence>
<evidence type="ECO:0000256" key="2">
    <source>
        <dbReference type="SAM" id="Phobius"/>
    </source>
</evidence>
<feature type="compositionally biased region" description="Low complexity" evidence="1">
    <location>
        <begin position="148"/>
        <end position="164"/>
    </location>
</feature>
<feature type="transmembrane region" description="Helical" evidence="2">
    <location>
        <begin position="173"/>
        <end position="195"/>
    </location>
</feature>
<feature type="region of interest" description="Disordered" evidence="1">
    <location>
        <begin position="207"/>
        <end position="267"/>
    </location>
</feature>
<proteinExistence type="predicted"/>
<reference evidence="3 4" key="1">
    <citation type="submission" date="2013-03" db="EMBL/GenBank/DDBJ databases">
        <title>The Genome Sequence of Capronia epimyces CBS 606.96.</title>
        <authorList>
            <consortium name="The Broad Institute Genomics Platform"/>
            <person name="Cuomo C."/>
            <person name="de Hoog S."/>
            <person name="Gorbushina A."/>
            <person name="Walker B."/>
            <person name="Young S.K."/>
            <person name="Zeng Q."/>
            <person name="Gargeya S."/>
            <person name="Fitzgerald M."/>
            <person name="Haas B."/>
            <person name="Abouelleil A."/>
            <person name="Allen A.W."/>
            <person name="Alvarado L."/>
            <person name="Arachchi H.M."/>
            <person name="Berlin A.M."/>
            <person name="Chapman S.B."/>
            <person name="Gainer-Dewar J."/>
            <person name="Goldberg J."/>
            <person name="Griggs A."/>
            <person name="Gujja S."/>
            <person name="Hansen M."/>
            <person name="Howarth C."/>
            <person name="Imamovic A."/>
            <person name="Ireland A."/>
            <person name="Larimer J."/>
            <person name="McCowan C."/>
            <person name="Murphy C."/>
            <person name="Pearson M."/>
            <person name="Poon T.W."/>
            <person name="Priest M."/>
            <person name="Roberts A."/>
            <person name="Saif S."/>
            <person name="Shea T."/>
            <person name="Sisk P."/>
            <person name="Sykes S."/>
            <person name="Wortman J."/>
            <person name="Nusbaum C."/>
            <person name="Birren B."/>
        </authorList>
    </citation>
    <scope>NUCLEOTIDE SEQUENCE [LARGE SCALE GENOMIC DNA]</scope>
    <source>
        <strain evidence="3 4">CBS 606.96</strain>
    </source>
</reference>
<feature type="compositionally biased region" description="Polar residues" evidence="1">
    <location>
        <begin position="75"/>
        <end position="98"/>
    </location>
</feature>
<dbReference type="GeneID" id="19173237"/>
<dbReference type="STRING" id="1182542.W9XBY7"/>
<dbReference type="OrthoDB" id="4121284at2759"/>
<name>W9XBY7_9EURO</name>